<evidence type="ECO:0000256" key="3">
    <source>
        <dbReference type="RuleBase" id="RU362118"/>
    </source>
</evidence>
<comment type="cofactor">
    <cofactor evidence="1 3">
        <name>pyridoxal 5'-phosphate</name>
        <dbReference type="ChEBI" id="CHEBI:597326"/>
    </cofactor>
</comment>
<dbReference type="Pfam" id="PF01053">
    <property type="entry name" value="Cys_Met_Meta_PP"/>
    <property type="match status" value="1"/>
</dbReference>
<dbReference type="EMBL" id="CTRP01000012">
    <property type="protein sequence ID" value="CQR73012.1"/>
    <property type="molecule type" value="Genomic_DNA"/>
</dbReference>
<dbReference type="RefSeq" id="WP_021167827.1">
    <property type="nucleotide sequence ID" value="NZ_CTRP01000012.1"/>
</dbReference>
<evidence type="ECO:0000313" key="4">
    <source>
        <dbReference type="EMBL" id="CQR73012.1"/>
    </source>
</evidence>
<organism evidence="4 5">
    <name type="scientific">Sporomusa ovata</name>
    <dbReference type="NCBI Taxonomy" id="2378"/>
    <lineage>
        <taxon>Bacteria</taxon>
        <taxon>Bacillati</taxon>
        <taxon>Bacillota</taxon>
        <taxon>Negativicutes</taxon>
        <taxon>Selenomonadales</taxon>
        <taxon>Sporomusaceae</taxon>
        <taxon>Sporomusa</taxon>
    </lineage>
</organism>
<dbReference type="Proteomes" id="UP000049855">
    <property type="component" value="Unassembled WGS sequence"/>
</dbReference>
<proteinExistence type="inferred from homology"/>
<reference evidence="5" key="1">
    <citation type="submission" date="2015-03" db="EMBL/GenBank/DDBJ databases">
        <authorList>
            <person name="Nijsse Bart"/>
        </authorList>
    </citation>
    <scope>NUCLEOTIDE SEQUENCE [LARGE SCALE GENOMIC DNA]</scope>
</reference>
<name>A0A0U1L026_9FIRM</name>
<dbReference type="AlphaFoldDB" id="A0A0U1L026"/>
<dbReference type="GO" id="GO:0030170">
    <property type="term" value="F:pyridoxal phosphate binding"/>
    <property type="evidence" value="ECO:0007669"/>
    <property type="project" value="InterPro"/>
</dbReference>
<comment type="similarity">
    <text evidence="3">Belongs to the trans-sulfuration enzymes family.</text>
</comment>
<dbReference type="Gene3D" id="3.40.640.10">
    <property type="entry name" value="Type I PLP-dependent aspartate aminotransferase-like (Major domain)"/>
    <property type="match status" value="1"/>
</dbReference>
<dbReference type="InterPro" id="IPR015424">
    <property type="entry name" value="PyrdxlP-dep_Trfase"/>
</dbReference>
<gene>
    <name evidence="4" type="ORF">SpAn4DRAFT_2244</name>
</gene>
<sequence>MYNKYADIPAITAICGRRNLKLIVDNTFLTPYWQKPLELGANIVVHNATKKGKG</sequence>
<evidence type="ECO:0000256" key="2">
    <source>
        <dbReference type="ARBA" id="ARBA00022898"/>
    </source>
</evidence>
<evidence type="ECO:0000256" key="1">
    <source>
        <dbReference type="ARBA" id="ARBA00001933"/>
    </source>
</evidence>
<dbReference type="GO" id="GO:0005737">
    <property type="term" value="C:cytoplasm"/>
    <property type="evidence" value="ECO:0007669"/>
    <property type="project" value="TreeGrafter"/>
</dbReference>
<dbReference type="SUPFAM" id="SSF53383">
    <property type="entry name" value="PLP-dependent transferases"/>
    <property type="match status" value="1"/>
</dbReference>
<dbReference type="GO" id="GO:0016846">
    <property type="term" value="F:carbon-sulfur lyase activity"/>
    <property type="evidence" value="ECO:0007669"/>
    <property type="project" value="TreeGrafter"/>
</dbReference>
<keyword evidence="5" id="KW-1185">Reference proteome</keyword>
<accession>A0A0U1L026</accession>
<dbReference type="GO" id="GO:0019346">
    <property type="term" value="P:transsulfuration"/>
    <property type="evidence" value="ECO:0007669"/>
    <property type="project" value="InterPro"/>
</dbReference>
<dbReference type="InterPro" id="IPR015421">
    <property type="entry name" value="PyrdxlP-dep_Trfase_major"/>
</dbReference>
<evidence type="ECO:0000313" key="5">
    <source>
        <dbReference type="Proteomes" id="UP000049855"/>
    </source>
</evidence>
<keyword evidence="2 3" id="KW-0663">Pyridoxal phosphate</keyword>
<dbReference type="PANTHER" id="PTHR11808">
    <property type="entry name" value="TRANS-SULFURATION ENZYME FAMILY MEMBER"/>
    <property type="match status" value="1"/>
</dbReference>
<protein>
    <submittedName>
        <fullName evidence="4">Uncharacterized protein</fullName>
    </submittedName>
</protein>
<dbReference type="InterPro" id="IPR000277">
    <property type="entry name" value="Cys/Met-Metab_PyrdxlP-dep_enz"/>
</dbReference>